<evidence type="ECO:0000313" key="5">
    <source>
        <dbReference type="Proteomes" id="UP000671960"/>
    </source>
</evidence>
<reference evidence="4 5" key="1">
    <citation type="submission" date="2020-03" db="EMBL/GenBank/DDBJ databases">
        <authorList>
            <person name="Bakhshi Ganjeh M."/>
        </authorList>
    </citation>
    <scope>NUCLEOTIDE SEQUENCE [LARGE SCALE GENOMIC DNA]</scope>
    <source>
        <strain evidence="5">Iran 50</strain>
    </source>
</reference>
<evidence type="ECO:0000256" key="2">
    <source>
        <dbReference type="SAM" id="MobiDB-lite"/>
    </source>
</evidence>
<sequence length="226" mass="25263">MDNKLKRRIGMLLLAGTLLSPAARADADLENRLRDQLRATNQQLQNAQIEQSKALAERNAAQAQLQTARQEIAQLQARLGQSQGQARELAAREEAVRSAAESQVAASQQQVEKFRSAYDELLQLARGREAARLDLQRSAQQTRQALDICRQKNQQLYALGKEVLAAYEGLSTGSILQMRQPFATSSRVRFDEIAQSYGDRLYENRADARNTVSTPETPANHSETRE</sequence>
<gene>
    <name evidence="4" type="ORF">HC231_12920</name>
</gene>
<dbReference type="EMBL" id="CP050854">
    <property type="protein sequence ID" value="QTF08705.1"/>
    <property type="molecule type" value="Genomic_DNA"/>
</dbReference>
<keyword evidence="1" id="KW-0175">Coiled coil</keyword>
<feature type="region of interest" description="Disordered" evidence="2">
    <location>
        <begin position="204"/>
        <end position="226"/>
    </location>
</feature>
<dbReference type="RefSeq" id="WP_208227037.1">
    <property type="nucleotide sequence ID" value="NZ_CP050854.1"/>
</dbReference>
<feature type="compositionally biased region" description="Polar residues" evidence="2">
    <location>
        <begin position="210"/>
        <end position="226"/>
    </location>
</feature>
<feature type="coiled-coil region" evidence="1">
    <location>
        <begin position="27"/>
        <end position="92"/>
    </location>
</feature>
<evidence type="ECO:0000256" key="3">
    <source>
        <dbReference type="SAM" id="SignalP"/>
    </source>
</evidence>
<protein>
    <submittedName>
        <fullName evidence="4">DNA repair protein</fullName>
    </submittedName>
</protein>
<feature type="signal peptide" evidence="3">
    <location>
        <begin position="1"/>
        <end position="25"/>
    </location>
</feature>
<keyword evidence="3" id="KW-0732">Signal</keyword>
<organism evidence="4 5">
    <name type="scientific">Brenneria izadpanahii</name>
    <dbReference type="NCBI Taxonomy" id="2722756"/>
    <lineage>
        <taxon>Bacteria</taxon>
        <taxon>Pseudomonadati</taxon>
        <taxon>Pseudomonadota</taxon>
        <taxon>Gammaproteobacteria</taxon>
        <taxon>Enterobacterales</taxon>
        <taxon>Pectobacteriaceae</taxon>
        <taxon>Brenneria</taxon>
    </lineage>
</organism>
<evidence type="ECO:0000313" key="4">
    <source>
        <dbReference type="EMBL" id="QTF08705.1"/>
    </source>
</evidence>
<evidence type="ECO:0000256" key="1">
    <source>
        <dbReference type="SAM" id="Coils"/>
    </source>
</evidence>
<feature type="chain" id="PRO_5047388259" evidence="3">
    <location>
        <begin position="26"/>
        <end position="226"/>
    </location>
</feature>
<proteinExistence type="predicted"/>
<keyword evidence="5" id="KW-1185">Reference proteome</keyword>
<accession>A0ABX7UX20</accession>
<dbReference type="Proteomes" id="UP000671960">
    <property type="component" value="Chromosome"/>
</dbReference>
<name>A0ABX7UX20_9GAMM</name>